<sequence length="369" mass="40327">MPEGGDTDISQVEGNTSPEIKRAVLGRVQYLAARHVTQSTGEQFGTFENKIASRLRLTEVSMLPKAEEPEKLEGRVVFEVIADGEMANRVGTLHGGTAAMLIDEHVSSHMMPESGDTDISQVEGNASPEMKRELLGWVQYLATRRVTQSIGDQFGAFENKIASRLRLTEVSILPKAEEPEKLEGRVVFEYEALLEMANHIGTLYGGVAAMLIDQHVSSTHMMPESGDTDISQVEGNASPELKRAMLGGTVQYLATRHVTQSTGEQFGAFENKIASRLQVTEVSILPKAEEPEKLEGRVVVEVIADGEMANHVGTLHGGVAAMLIDMHVPSTHVRLQPELISRYAAVHRCPFIFLGSRQAVVAQSAYRNL</sequence>
<evidence type="ECO:0008006" key="4">
    <source>
        <dbReference type="Google" id="ProtNLM"/>
    </source>
</evidence>
<name>A0A1J8QBR2_9AGAM</name>
<dbReference type="Gene3D" id="3.10.129.10">
    <property type="entry name" value="Hotdog Thioesterase"/>
    <property type="match status" value="2"/>
</dbReference>
<organism evidence="2 3">
    <name type="scientific">Rhizopogon vesiculosus</name>
    <dbReference type="NCBI Taxonomy" id="180088"/>
    <lineage>
        <taxon>Eukaryota</taxon>
        <taxon>Fungi</taxon>
        <taxon>Dikarya</taxon>
        <taxon>Basidiomycota</taxon>
        <taxon>Agaricomycotina</taxon>
        <taxon>Agaricomycetes</taxon>
        <taxon>Agaricomycetidae</taxon>
        <taxon>Boletales</taxon>
        <taxon>Suillineae</taxon>
        <taxon>Rhizopogonaceae</taxon>
        <taxon>Rhizopogon</taxon>
    </lineage>
</organism>
<dbReference type="InterPro" id="IPR039298">
    <property type="entry name" value="ACOT13"/>
</dbReference>
<keyword evidence="3" id="KW-1185">Reference proteome</keyword>
<dbReference type="GO" id="GO:0047617">
    <property type="term" value="F:fatty acyl-CoA hydrolase activity"/>
    <property type="evidence" value="ECO:0007669"/>
    <property type="project" value="InterPro"/>
</dbReference>
<dbReference type="PANTHER" id="PTHR21660">
    <property type="entry name" value="THIOESTERASE SUPERFAMILY MEMBER-RELATED"/>
    <property type="match status" value="1"/>
</dbReference>
<dbReference type="AlphaFoldDB" id="A0A1J8QBR2"/>
<reference evidence="2 3" key="1">
    <citation type="submission" date="2016-03" db="EMBL/GenBank/DDBJ databases">
        <title>Comparative genomics of the ectomycorrhizal sister species Rhizopogon vinicolor and Rhizopogon vesiculosus (Basidiomycota: Boletales) reveals a divergence of the mating type B locus.</title>
        <authorList>
            <person name="Mujic A.B."/>
            <person name="Kuo A."/>
            <person name="Tritt A."/>
            <person name="Lipzen A."/>
            <person name="Chen C."/>
            <person name="Johnson J."/>
            <person name="Sharma A."/>
            <person name="Barry K."/>
            <person name="Grigoriev I.V."/>
            <person name="Spatafora J.W."/>
        </authorList>
    </citation>
    <scope>NUCLEOTIDE SEQUENCE [LARGE SCALE GENOMIC DNA]</scope>
    <source>
        <strain evidence="2 3">AM-OR11-056</strain>
    </source>
</reference>
<comment type="caution">
    <text evidence="2">The sequence shown here is derived from an EMBL/GenBank/DDBJ whole genome shotgun (WGS) entry which is preliminary data.</text>
</comment>
<evidence type="ECO:0000313" key="3">
    <source>
        <dbReference type="Proteomes" id="UP000183567"/>
    </source>
</evidence>
<protein>
    <recommendedName>
        <fullName evidence="4">Thioesterase domain-containing protein</fullName>
    </recommendedName>
</protein>
<evidence type="ECO:0000313" key="2">
    <source>
        <dbReference type="EMBL" id="OJA18087.1"/>
    </source>
</evidence>
<gene>
    <name evidence="2" type="ORF">AZE42_04169</name>
</gene>
<dbReference type="EMBL" id="LVVM01001643">
    <property type="protein sequence ID" value="OJA18087.1"/>
    <property type="molecule type" value="Genomic_DNA"/>
</dbReference>
<dbReference type="OrthoDB" id="2831072at2759"/>
<accession>A0A1J8QBR2</accession>
<keyword evidence="1" id="KW-0378">Hydrolase</keyword>
<dbReference type="STRING" id="180088.A0A1J8QBR2"/>
<dbReference type="PANTHER" id="PTHR21660:SF1">
    <property type="entry name" value="ACYL-COENZYME A THIOESTERASE 13"/>
    <property type="match status" value="1"/>
</dbReference>
<proteinExistence type="predicted"/>
<dbReference type="Proteomes" id="UP000183567">
    <property type="component" value="Unassembled WGS sequence"/>
</dbReference>
<dbReference type="InterPro" id="IPR029069">
    <property type="entry name" value="HotDog_dom_sf"/>
</dbReference>
<evidence type="ECO:0000256" key="1">
    <source>
        <dbReference type="ARBA" id="ARBA00022801"/>
    </source>
</evidence>
<dbReference type="SUPFAM" id="SSF54637">
    <property type="entry name" value="Thioesterase/thiol ester dehydrase-isomerase"/>
    <property type="match status" value="2"/>
</dbReference>